<proteinExistence type="predicted"/>
<evidence type="ECO:0000313" key="1">
    <source>
        <dbReference type="EMBL" id="UTF52822.1"/>
    </source>
</evidence>
<reference evidence="1" key="1">
    <citation type="submission" date="2022-06" db="EMBL/GenBank/DDBJ databases">
        <title>Diverse halophilic archaea isolated from saline environments.</title>
        <authorList>
            <person name="Cui H.-L."/>
        </authorList>
    </citation>
    <scope>NUCLEOTIDE SEQUENCE</scope>
    <source>
        <strain evidence="1">WLHS1</strain>
    </source>
</reference>
<dbReference type="AlphaFoldDB" id="A0A9E7N9Y8"/>
<dbReference type="Proteomes" id="UP001056855">
    <property type="component" value="Chromosome"/>
</dbReference>
<dbReference type="GeneID" id="73291115"/>
<gene>
    <name evidence="1" type="ORF">NGM29_13675</name>
</gene>
<organism evidence="1 2">
    <name type="scientific">Natronosalvus rutilus</name>
    <dbReference type="NCBI Taxonomy" id="2953753"/>
    <lineage>
        <taxon>Archaea</taxon>
        <taxon>Methanobacteriati</taxon>
        <taxon>Methanobacteriota</taxon>
        <taxon>Stenosarchaea group</taxon>
        <taxon>Halobacteria</taxon>
        <taxon>Halobacteriales</taxon>
        <taxon>Natrialbaceae</taxon>
        <taxon>Natronosalvus</taxon>
    </lineage>
</organism>
<sequence length="56" mass="6471">MTCEELRVGIYVLEWVDVVTKPVQTDLMHDLLLDQGLRLWIAALEEGCEFAEPRKP</sequence>
<dbReference type="KEGG" id="sawl:NGM29_13675"/>
<keyword evidence="2" id="KW-1185">Reference proteome</keyword>
<name>A0A9E7N9Y8_9EURY</name>
<dbReference type="RefSeq" id="WP_254156884.1">
    <property type="nucleotide sequence ID" value="NZ_CP100355.1"/>
</dbReference>
<dbReference type="EMBL" id="CP100355">
    <property type="protein sequence ID" value="UTF52822.1"/>
    <property type="molecule type" value="Genomic_DNA"/>
</dbReference>
<accession>A0A9E7N9Y8</accession>
<evidence type="ECO:0000313" key="2">
    <source>
        <dbReference type="Proteomes" id="UP001056855"/>
    </source>
</evidence>
<protein>
    <submittedName>
        <fullName evidence="1">Uncharacterized protein</fullName>
    </submittedName>
</protein>